<reference evidence="1" key="1">
    <citation type="journal article" date="2020" name="mSystems">
        <title>Genome- and Community-Level Interaction Insights into Carbon Utilization and Element Cycling Functions of Hydrothermarchaeota in Hydrothermal Sediment.</title>
        <authorList>
            <person name="Zhou Z."/>
            <person name="Liu Y."/>
            <person name="Xu W."/>
            <person name="Pan J."/>
            <person name="Luo Z.H."/>
            <person name="Li M."/>
        </authorList>
    </citation>
    <scope>NUCLEOTIDE SEQUENCE [LARGE SCALE GENOMIC DNA]</scope>
    <source>
        <strain evidence="1">SpSt-413</strain>
    </source>
</reference>
<evidence type="ECO:0000313" key="1">
    <source>
        <dbReference type="EMBL" id="HGG92477.1"/>
    </source>
</evidence>
<gene>
    <name evidence="1" type="ORF">ENR59_05935</name>
</gene>
<sequence>MAKEDIRKVLGVTAAVFAQMGSIDPEQARAMSGLDAAAFDEAMLKAAKAAEEVKAAAHGKEPGFFDIVARAAQDYMDGHR</sequence>
<accession>A0A7C4AGY8</accession>
<proteinExistence type="predicted"/>
<comment type="caution">
    <text evidence="1">The sequence shown here is derived from an EMBL/GenBank/DDBJ whole genome shotgun (WGS) entry which is preliminary data.</text>
</comment>
<dbReference type="AlphaFoldDB" id="A0A7C4AGY8"/>
<dbReference type="EMBL" id="DSRP01000414">
    <property type="protein sequence ID" value="HGG92477.1"/>
    <property type="molecule type" value="Genomic_DNA"/>
</dbReference>
<protein>
    <submittedName>
        <fullName evidence="1">Uncharacterized protein</fullName>
    </submittedName>
</protein>
<name>A0A7C4AGY8_9BACT</name>
<organism evidence="1">
    <name type="scientific">Fundidesulfovibrio putealis</name>
    <dbReference type="NCBI Taxonomy" id="270496"/>
    <lineage>
        <taxon>Bacteria</taxon>
        <taxon>Pseudomonadati</taxon>
        <taxon>Thermodesulfobacteriota</taxon>
        <taxon>Desulfovibrionia</taxon>
        <taxon>Desulfovibrionales</taxon>
        <taxon>Desulfovibrionaceae</taxon>
        <taxon>Fundidesulfovibrio</taxon>
    </lineage>
</organism>